<evidence type="ECO:0000313" key="2">
    <source>
        <dbReference type="Proteomes" id="UP000683520"/>
    </source>
</evidence>
<dbReference type="RefSeq" id="WP_167594519.1">
    <property type="nucleotide sequence ID" value="NZ_CP047198.1"/>
</dbReference>
<name>A0ABX8KUI5_9CORY</name>
<proteinExistence type="predicted"/>
<reference evidence="1 2" key="1">
    <citation type="submission" date="2021-06" db="EMBL/GenBank/DDBJ databases">
        <title>FDA dAtabase for Regulatory Grade micrObial Sequences (FDA-ARGOS): Supporting development and validation of Infectious Disease Dx tests.</title>
        <authorList>
            <person name="Sproer C."/>
            <person name="Gronow S."/>
            <person name="Severitt S."/>
            <person name="Schroder I."/>
            <person name="Tallon L."/>
            <person name="Sadzewicz L."/>
            <person name="Zhao X."/>
            <person name="Boylan J."/>
            <person name="Ott S."/>
            <person name="Bowen H."/>
            <person name="Vavikolanu K."/>
            <person name="Mehta A."/>
            <person name="Aluvathingal J."/>
            <person name="Nadendla S."/>
            <person name="Lowell S."/>
            <person name="Myers T."/>
            <person name="Yan Y."/>
        </authorList>
    </citation>
    <scope>NUCLEOTIDE SEQUENCE [LARGE SCALE GENOMIC DNA]</scope>
    <source>
        <strain evidence="1 2">FDAARGOS 1425</strain>
    </source>
</reference>
<organism evidence="1 2">
    <name type="scientific">Corynebacterium coyleae</name>
    <dbReference type="NCBI Taxonomy" id="53374"/>
    <lineage>
        <taxon>Bacteria</taxon>
        <taxon>Bacillati</taxon>
        <taxon>Actinomycetota</taxon>
        <taxon>Actinomycetes</taxon>
        <taxon>Mycobacteriales</taxon>
        <taxon>Corynebacteriaceae</taxon>
        <taxon>Corynebacterium</taxon>
    </lineage>
</organism>
<keyword evidence="2" id="KW-1185">Reference proteome</keyword>
<dbReference type="GeneID" id="302265729"/>
<protein>
    <submittedName>
        <fullName evidence="1">Uncharacterized protein</fullName>
    </submittedName>
</protein>
<accession>A0ABX8KUI5</accession>
<dbReference type="Proteomes" id="UP000683520">
    <property type="component" value="Chromosome"/>
</dbReference>
<sequence>MSHAPRVGSCQSRAEHAALEGVGDEGAGCAVLDATAGVEGLEFGPDPELFP</sequence>
<dbReference type="EMBL" id="CP077302">
    <property type="protein sequence ID" value="QXB18288.1"/>
    <property type="molecule type" value="Genomic_DNA"/>
</dbReference>
<gene>
    <name evidence="1" type="ORF">I6L55_10500</name>
</gene>
<evidence type="ECO:0000313" key="1">
    <source>
        <dbReference type="EMBL" id="QXB18288.1"/>
    </source>
</evidence>